<evidence type="ECO:0000313" key="2">
    <source>
        <dbReference type="EMBL" id="KAA8520852.1"/>
    </source>
</evidence>
<dbReference type="EMBL" id="CM018048">
    <property type="protein sequence ID" value="KAA8520852.1"/>
    <property type="molecule type" value="Genomic_DNA"/>
</dbReference>
<dbReference type="Proteomes" id="UP000325577">
    <property type="component" value="Linkage Group LG5"/>
</dbReference>
<reference evidence="2 3" key="1">
    <citation type="submission" date="2019-09" db="EMBL/GenBank/DDBJ databases">
        <title>A chromosome-level genome assembly of the Chinese tupelo Nyssa sinensis.</title>
        <authorList>
            <person name="Yang X."/>
            <person name="Kang M."/>
            <person name="Yang Y."/>
            <person name="Xiong H."/>
            <person name="Wang M."/>
            <person name="Zhang Z."/>
            <person name="Wang Z."/>
            <person name="Wu H."/>
            <person name="Ma T."/>
            <person name="Liu J."/>
            <person name="Xi Z."/>
        </authorList>
    </citation>
    <scope>NUCLEOTIDE SEQUENCE [LARGE SCALE GENOMIC DNA]</scope>
    <source>
        <strain evidence="2">J267</strain>
        <tissue evidence="2">Leaf</tissue>
    </source>
</reference>
<sequence length="495" mass="54153">MRFLFRSPSSPPKTPSPRLELIKRLEKSQHAAGQGSHANSMAKCQLAASEIVVSTDLGMIVDNELNIQGKNSVKVNEQLADNEDFSGTGSYITMVPAEEGDALLRTYKFPPKDLSLENIIEENFSQENLAAASHDLSSENLDGKIITQEFSTSSAQDDRLHWDLNFVMETWVSSFDCLHADYLTNVADVISEHADSDKHSDKNGNSKCHESQWEAGGTNDDIGRELKRLVHKAQVSNVEEDKLDACNDNGSAIFSHKKMLYSEIDHVPNDTNDLVKETKSLYNHKRITPNAGSVSSILAKHSLGFFPSAIVNENASVNCVYFHITGNCENLSSHPVGGMYFSVDYSPPLEFGHPMGTSLFEENRNAASMDVSIVNGIDESAGGDDKRITGLHDDGLVINNMVGMGTGQPLGNEPLDDVKENFVLTSRHATAKTDTQVHINAEEPTTHLQESPMALLEPPSGLSSHDACKHYPDDVVHCKVAVEVPLENGYDSDVS</sequence>
<gene>
    <name evidence="2" type="ORF">F0562_011525</name>
</gene>
<organism evidence="2 3">
    <name type="scientific">Nyssa sinensis</name>
    <dbReference type="NCBI Taxonomy" id="561372"/>
    <lineage>
        <taxon>Eukaryota</taxon>
        <taxon>Viridiplantae</taxon>
        <taxon>Streptophyta</taxon>
        <taxon>Embryophyta</taxon>
        <taxon>Tracheophyta</taxon>
        <taxon>Spermatophyta</taxon>
        <taxon>Magnoliopsida</taxon>
        <taxon>eudicotyledons</taxon>
        <taxon>Gunneridae</taxon>
        <taxon>Pentapetalae</taxon>
        <taxon>asterids</taxon>
        <taxon>Cornales</taxon>
        <taxon>Nyssaceae</taxon>
        <taxon>Nyssa</taxon>
    </lineage>
</organism>
<name>A0A5J4ZTY4_9ASTE</name>
<evidence type="ECO:0000256" key="1">
    <source>
        <dbReference type="SAM" id="MobiDB-lite"/>
    </source>
</evidence>
<proteinExistence type="predicted"/>
<dbReference type="AlphaFoldDB" id="A0A5J4ZTY4"/>
<dbReference type="PANTHER" id="PTHR34536">
    <property type="entry name" value="DENTIN SIALOPHOSPHOPROTEIN-LIKE PROTEIN"/>
    <property type="match status" value="1"/>
</dbReference>
<dbReference type="OrthoDB" id="1350766at2759"/>
<evidence type="ECO:0000313" key="3">
    <source>
        <dbReference type="Proteomes" id="UP000325577"/>
    </source>
</evidence>
<dbReference type="PANTHER" id="PTHR34536:SF18">
    <property type="match status" value="1"/>
</dbReference>
<accession>A0A5J4ZTY4</accession>
<keyword evidence="3" id="KW-1185">Reference proteome</keyword>
<feature type="region of interest" description="Disordered" evidence="1">
    <location>
        <begin position="195"/>
        <end position="217"/>
    </location>
</feature>
<protein>
    <submittedName>
        <fullName evidence="2">Uncharacterized protein</fullName>
    </submittedName>
</protein>
<feature type="compositionally biased region" description="Basic and acidic residues" evidence="1">
    <location>
        <begin position="195"/>
        <end position="212"/>
    </location>
</feature>